<dbReference type="InterPro" id="IPR021109">
    <property type="entry name" value="Peptidase_aspartic_dom_sf"/>
</dbReference>
<feature type="region of interest" description="Disordered" evidence="1">
    <location>
        <begin position="534"/>
        <end position="556"/>
    </location>
</feature>
<dbReference type="InterPro" id="IPR033121">
    <property type="entry name" value="PEPTIDASE_A1"/>
</dbReference>
<dbReference type="Proteomes" id="UP000054937">
    <property type="component" value="Unassembled WGS sequence"/>
</dbReference>
<keyword evidence="6" id="KW-1185">Reference proteome</keyword>
<organism evidence="5 6">
    <name type="scientific">Pseudocohnilembus persalinus</name>
    <name type="common">Ciliate</name>
    <dbReference type="NCBI Taxonomy" id="266149"/>
    <lineage>
        <taxon>Eukaryota</taxon>
        <taxon>Sar</taxon>
        <taxon>Alveolata</taxon>
        <taxon>Ciliophora</taxon>
        <taxon>Intramacronucleata</taxon>
        <taxon>Oligohymenophorea</taxon>
        <taxon>Scuticociliatia</taxon>
        <taxon>Philasterida</taxon>
        <taxon>Pseudocohnilembidae</taxon>
        <taxon>Pseudocohnilembus</taxon>
    </lineage>
</organism>
<gene>
    <name evidence="5" type="ORF">PPERSA_02121</name>
</gene>
<proteinExistence type="predicted"/>
<dbReference type="Gene3D" id="2.40.70.10">
    <property type="entry name" value="Acid Proteases"/>
    <property type="match status" value="2"/>
</dbReference>
<keyword evidence="2" id="KW-0472">Membrane</keyword>
<protein>
    <submittedName>
        <fullName evidence="5">Aspartic peptidase domain</fullName>
    </submittedName>
</protein>
<feature type="transmembrane region" description="Helical" evidence="2">
    <location>
        <begin position="433"/>
        <end position="455"/>
    </location>
</feature>
<name>A0A0V0Q7W5_PSEPJ</name>
<dbReference type="SUPFAM" id="SSF50630">
    <property type="entry name" value="Acid proteases"/>
    <property type="match status" value="1"/>
</dbReference>
<evidence type="ECO:0000313" key="5">
    <source>
        <dbReference type="EMBL" id="KRW98344.1"/>
    </source>
</evidence>
<evidence type="ECO:0000313" key="6">
    <source>
        <dbReference type="Proteomes" id="UP000054937"/>
    </source>
</evidence>
<keyword evidence="3" id="KW-0732">Signal</keyword>
<dbReference type="PROSITE" id="PS51767">
    <property type="entry name" value="PEPTIDASE_A1"/>
    <property type="match status" value="1"/>
</dbReference>
<dbReference type="InParanoid" id="A0A0V0Q7W5"/>
<feature type="signal peptide" evidence="3">
    <location>
        <begin position="1"/>
        <end position="19"/>
    </location>
</feature>
<sequence>MNKQILILALLVVLSSCWTITVDRTPVSQGDLPIKEEILTTKVNFGTEKVAQIVPTAIDLASDDTWILEKSQCVDCVSDSNVELFDMKQNKDAKITNKTGGLFYGFAGQVQFTSVKNGTDKLVYSIGSDNVVIGNNTVSNLNLYYPHAVLQNSKTSPKYNILNTIQASIGLGQSQSADGNTMTNLLSNQSLNSEKLQGTDEFSIYLNKNGINEIRVGYPEKFFKKGEWNQFKFIKGTSSQELNAYSLAVDSIVVGEKTINVAVDSKKQDESEVETDIPTHALITTTSKFYTVSDLTMLSSIASFINAANKNANCKEVESNYLYVCSKGTSDYPEITLNLKDATGKSQSLTIKPENYLEEYTVKGETKNVLLFRRGVYGYQNFQASNFASTHYIWLGTAFLDQFYVNVQNKAGIVQIADKYQFENQNSWISEHWRLLLLIVGGVLLLALIGALIFMMSKVPYDEKQNKHTKIDGNEADSFNRLSYRAQLANPQFLSSEQGFSKVTDSPIRKIAHDPMYGSRTYKQQAPQYVIPQQIPQQPLQQMSPGSYNQRYIPRY</sequence>
<evidence type="ECO:0000256" key="3">
    <source>
        <dbReference type="SAM" id="SignalP"/>
    </source>
</evidence>
<evidence type="ECO:0000256" key="1">
    <source>
        <dbReference type="SAM" id="MobiDB-lite"/>
    </source>
</evidence>
<dbReference type="AlphaFoldDB" id="A0A0V0Q7W5"/>
<keyword evidence="2" id="KW-1133">Transmembrane helix</keyword>
<dbReference type="PROSITE" id="PS51257">
    <property type="entry name" value="PROKAR_LIPOPROTEIN"/>
    <property type="match status" value="1"/>
</dbReference>
<feature type="chain" id="PRO_5006867348" evidence="3">
    <location>
        <begin position="20"/>
        <end position="556"/>
    </location>
</feature>
<dbReference type="EMBL" id="LDAU01000254">
    <property type="protein sequence ID" value="KRW98344.1"/>
    <property type="molecule type" value="Genomic_DNA"/>
</dbReference>
<accession>A0A0V0Q7W5</accession>
<evidence type="ECO:0000256" key="2">
    <source>
        <dbReference type="SAM" id="Phobius"/>
    </source>
</evidence>
<comment type="caution">
    <text evidence="5">The sequence shown here is derived from an EMBL/GenBank/DDBJ whole genome shotgun (WGS) entry which is preliminary data.</text>
</comment>
<keyword evidence="2" id="KW-0812">Transmembrane</keyword>
<evidence type="ECO:0000259" key="4">
    <source>
        <dbReference type="PROSITE" id="PS51767"/>
    </source>
</evidence>
<feature type="domain" description="Peptidase A1" evidence="4">
    <location>
        <begin position="39"/>
        <end position="417"/>
    </location>
</feature>
<reference evidence="5 6" key="1">
    <citation type="journal article" date="2015" name="Sci. Rep.">
        <title>Genome of the facultative scuticociliatosis pathogen Pseudocohnilembus persalinus provides insight into its virulence through horizontal gene transfer.</title>
        <authorList>
            <person name="Xiong J."/>
            <person name="Wang G."/>
            <person name="Cheng J."/>
            <person name="Tian M."/>
            <person name="Pan X."/>
            <person name="Warren A."/>
            <person name="Jiang C."/>
            <person name="Yuan D."/>
            <person name="Miao W."/>
        </authorList>
    </citation>
    <scope>NUCLEOTIDE SEQUENCE [LARGE SCALE GENOMIC DNA]</scope>
    <source>
        <strain evidence="5">36N120E</strain>
    </source>
</reference>